<accession>A0ABQ9UY65</accession>
<organism evidence="2 3">
    <name type="scientific">Saguinus oedipus</name>
    <name type="common">Cotton-top tamarin</name>
    <name type="synonym">Oedipomidas oedipus</name>
    <dbReference type="NCBI Taxonomy" id="9490"/>
    <lineage>
        <taxon>Eukaryota</taxon>
        <taxon>Metazoa</taxon>
        <taxon>Chordata</taxon>
        <taxon>Craniata</taxon>
        <taxon>Vertebrata</taxon>
        <taxon>Euteleostomi</taxon>
        <taxon>Mammalia</taxon>
        <taxon>Eutheria</taxon>
        <taxon>Euarchontoglires</taxon>
        <taxon>Primates</taxon>
        <taxon>Haplorrhini</taxon>
        <taxon>Platyrrhini</taxon>
        <taxon>Cebidae</taxon>
        <taxon>Callitrichinae</taxon>
        <taxon>Saguinus</taxon>
    </lineage>
</organism>
<keyword evidence="1" id="KW-0813">Transport</keyword>
<keyword evidence="3" id="KW-1185">Reference proteome</keyword>
<dbReference type="Proteomes" id="UP001266305">
    <property type="component" value="Unassembled WGS sequence"/>
</dbReference>
<keyword evidence="1" id="KW-0106">Calcium</keyword>
<protein>
    <submittedName>
        <fullName evidence="2">Voltage-dependent calcium channel subunit alpha-2/delta-4</fullName>
    </submittedName>
</protein>
<dbReference type="Gene3D" id="3.30.450.20">
    <property type="entry name" value="PAS domain"/>
    <property type="match status" value="1"/>
</dbReference>
<dbReference type="InterPro" id="IPR051173">
    <property type="entry name" value="Ca_channel_alpha-2/delta"/>
</dbReference>
<evidence type="ECO:0000313" key="3">
    <source>
        <dbReference type="Proteomes" id="UP001266305"/>
    </source>
</evidence>
<comment type="caution">
    <text evidence="2">The sequence shown here is derived from an EMBL/GenBank/DDBJ whole genome shotgun (WGS) entry which is preliminary data.</text>
</comment>
<sequence length="196" mass="22541">MMVTINSQVWKGRLNQWMEAWPWLGYVPIENTRCCELPSLTVLWPQTPAQFQMPTTNRRPNAPPPCNLQLGVHGYAFLNTNNGYILSHPDLRPLQMATDDRQQSTFRRTQGLIRPGFNQLIHSVDLLRAEPHGAYREGKKLKPKPNYNSVDLSEVEWEDRAESLRTAMINRETGSFSMDVKVPLDKGPIFTHCNPR</sequence>
<keyword evidence="1" id="KW-0406">Ion transport</keyword>
<dbReference type="PANTHER" id="PTHR10166">
    <property type="entry name" value="VOLTAGE-DEPENDENT CALCIUM CHANNEL SUBUNIT ALPHA-2/DELTA-RELATED"/>
    <property type="match status" value="1"/>
</dbReference>
<reference evidence="2 3" key="1">
    <citation type="submission" date="2023-05" db="EMBL/GenBank/DDBJ databases">
        <title>B98-5 Cell Line De Novo Hybrid Assembly: An Optical Mapping Approach.</title>
        <authorList>
            <person name="Kananen K."/>
            <person name="Auerbach J.A."/>
            <person name="Kautto E."/>
            <person name="Blachly J.S."/>
        </authorList>
    </citation>
    <scope>NUCLEOTIDE SEQUENCE [LARGE SCALE GENOMIC DNA]</scope>
    <source>
        <strain evidence="2">B95-8</strain>
        <tissue evidence="2">Cell line</tissue>
    </source>
</reference>
<proteinExistence type="predicted"/>
<dbReference type="EMBL" id="JASSZA010000009">
    <property type="protein sequence ID" value="KAK2101408.1"/>
    <property type="molecule type" value="Genomic_DNA"/>
</dbReference>
<dbReference type="PANTHER" id="PTHR10166:SF59">
    <property type="entry name" value="VOLTAGE-DEPENDENT CALCIUM CHANNEL SUBUNIT ALPHA-2_DELTA-4"/>
    <property type="match status" value="1"/>
</dbReference>
<name>A0ABQ9UY65_SAGOE</name>
<evidence type="ECO:0000313" key="2">
    <source>
        <dbReference type="EMBL" id="KAK2101408.1"/>
    </source>
</evidence>
<keyword evidence="1" id="KW-0109">Calcium transport</keyword>
<gene>
    <name evidence="2" type="primary">CACNA2D4</name>
    <name evidence="2" type="ORF">P7K49_019074</name>
</gene>
<evidence type="ECO:0000256" key="1">
    <source>
        <dbReference type="ARBA" id="ARBA00022568"/>
    </source>
</evidence>